<protein>
    <recommendedName>
        <fullName evidence="3">Peptidase S11 D-alanyl-D-alanine carboxypeptidase A N-terminal domain-containing protein</fullName>
    </recommendedName>
</protein>
<evidence type="ECO:0008006" key="3">
    <source>
        <dbReference type="Google" id="ProtNLM"/>
    </source>
</evidence>
<proteinExistence type="predicted"/>
<gene>
    <name evidence="1" type="ORF">IEE_03476</name>
</gene>
<name>J7XGA6_BACCE</name>
<sequence length="85" mass="9770">MQDEIDNVFKGTVENNKLEYAGQKGGSTAFVLTKSLYSTDKKGNKVEVVIMFNDIDNQITYQKLRNNIDYFIQEVITDEESKIKL</sequence>
<comment type="caution">
    <text evidence="1">The sequence shown here is derived from an EMBL/GenBank/DDBJ whole genome shotgun (WGS) entry which is preliminary data.</text>
</comment>
<evidence type="ECO:0000313" key="2">
    <source>
        <dbReference type="Proteomes" id="UP000006600"/>
    </source>
</evidence>
<dbReference type="PATRIC" id="fig|1053189.3.peg.3538"/>
<reference evidence="1 2" key="1">
    <citation type="submission" date="2012-04" db="EMBL/GenBank/DDBJ databases">
        <title>The Genome Sequence of Bacillus cereus BAG5X1-1.</title>
        <authorList>
            <consortium name="The Broad Institute Genome Sequencing Platform"/>
            <consortium name="The Broad Institute Genome Sequencing Center for Infectious Disease"/>
            <person name="Feldgarden M."/>
            <person name="Van der Auwera G.A."/>
            <person name="Mahillon J."/>
            <person name="Duprez V."/>
            <person name="Timmery S."/>
            <person name="Mattelet C."/>
            <person name="Dierick K."/>
            <person name="Sun M."/>
            <person name="Yu Z."/>
            <person name="Zhu L."/>
            <person name="Hu X."/>
            <person name="Shank E.B."/>
            <person name="Swiecicka I."/>
            <person name="Hansen B.M."/>
            <person name="Andrup L."/>
            <person name="Young S.K."/>
            <person name="Zeng Q."/>
            <person name="Gargeya S."/>
            <person name="Fitzgerald M."/>
            <person name="Haas B."/>
            <person name="Abouelleil A."/>
            <person name="Alvarado L."/>
            <person name="Arachchi H.M."/>
            <person name="Berlin A."/>
            <person name="Chapman S.B."/>
            <person name="Goldberg J."/>
            <person name="Griggs A."/>
            <person name="Gujja S."/>
            <person name="Hansen M."/>
            <person name="Howarth C."/>
            <person name="Imamovic A."/>
            <person name="Larimer J."/>
            <person name="McCowen C."/>
            <person name="Montmayeur A."/>
            <person name="Murphy C."/>
            <person name="Neiman D."/>
            <person name="Pearson M."/>
            <person name="Priest M."/>
            <person name="Roberts A."/>
            <person name="Saif S."/>
            <person name="Shea T."/>
            <person name="Sisk P."/>
            <person name="Sykes S."/>
            <person name="Wortman J."/>
            <person name="Nusbaum C."/>
            <person name="Birren B."/>
        </authorList>
    </citation>
    <scope>NUCLEOTIDE SEQUENCE [LARGE SCALE GENOMIC DNA]</scope>
    <source>
        <strain evidence="1 2">BAG5X1-1</strain>
    </source>
</reference>
<organism evidence="1 2">
    <name type="scientific">Bacillus cereus BAG5X1-1</name>
    <dbReference type="NCBI Taxonomy" id="1053189"/>
    <lineage>
        <taxon>Bacteria</taxon>
        <taxon>Bacillati</taxon>
        <taxon>Bacillota</taxon>
        <taxon>Bacilli</taxon>
        <taxon>Bacillales</taxon>
        <taxon>Bacillaceae</taxon>
        <taxon>Bacillus</taxon>
        <taxon>Bacillus cereus group</taxon>
    </lineage>
</organism>
<dbReference type="Proteomes" id="UP000006600">
    <property type="component" value="Unassembled WGS sequence"/>
</dbReference>
<dbReference type="EMBL" id="AHDJ01000030">
    <property type="protein sequence ID" value="EJQ43298.1"/>
    <property type="molecule type" value="Genomic_DNA"/>
</dbReference>
<dbReference type="HOGENOM" id="CLU_2566621_0_0_9"/>
<evidence type="ECO:0000313" key="1">
    <source>
        <dbReference type="EMBL" id="EJQ43298.1"/>
    </source>
</evidence>
<accession>J7XGA6</accession>
<dbReference type="AlphaFoldDB" id="J7XGA6"/>